<dbReference type="Gene3D" id="2.60.40.10">
    <property type="entry name" value="Immunoglobulins"/>
    <property type="match status" value="2"/>
</dbReference>
<dbReference type="AlphaFoldDB" id="A0A665THT9"/>
<dbReference type="Ensembl" id="ENSENLT00000009868.1">
    <property type="protein sequence ID" value="ENSENLP00000009419.1"/>
    <property type="gene ID" value="ENSENLG00000004544.1"/>
</dbReference>
<reference evidence="5" key="2">
    <citation type="submission" date="2025-08" db="UniProtKB">
        <authorList>
            <consortium name="Ensembl"/>
        </authorList>
    </citation>
    <scope>IDENTIFICATION</scope>
</reference>
<dbReference type="InterPro" id="IPR013783">
    <property type="entry name" value="Ig-like_fold"/>
</dbReference>
<dbReference type="InterPro" id="IPR053896">
    <property type="entry name" value="BTN3A2-like_Ig-C"/>
</dbReference>
<sequence>MFLTLKCFKGFPAGVSWCFHCFCVSHSDGNISLPVSESPIKVIAPGGNDVMLPCSLGMDIRSHSFDWAKDGLKVFVYTKSGYYLDMDKRFMERISHFKNQLQSGNASIMIQNTTMADSGNYTCNFPKLPQGQKTFHVELVVAVSPKPLISIGDITGVGVELKCRVGGAFPKPTLQWLDGDRNPLPAKGPLVLERGGCYNVTLQTVVTSPQQFCCVSKQANIVVEAQFSLPSEISVVTVGAKMYSGTSTCTKMKVLLR</sequence>
<dbReference type="InterPro" id="IPR050504">
    <property type="entry name" value="IgSF_BTN/MOG"/>
</dbReference>
<reference evidence="5" key="1">
    <citation type="submission" date="2021-04" db="EMBL/GenBank/DDBJ databases">
        <authorList>
            <consortium name="Wellcome Sanger Institute Data Sharing"/>
        </authorList>
    </citation>
    <scope>NUCLEOTIDE SEQUENCE [LARGE SCALE GENOMIC DNA]</scope>
</reference>
<name>A0A665THT9_ECHNA</name>
<evidence type="ECO:0000256" key="1">
    <source>
        <dbReference type="ARBA" id="ARBA00004370"/>
    </source>
</evidence>
<comment type="subcellular location">
    <subcellularLocation>
        <location evidence="1">Membrane</location>
    </subcellularLocation>
</comment>
<dbReference type="GO" id="GO:0005102">
    <property type="term" value="F:signaling receptor binding"/>
    <property type="evidence" value="ECO:0007669"/>
    <property type="project" value="TreeGrafter"/>
</dbReference>
<dbReference type="PROSITE" id="PS50835">
    <property type="entry name" value="IG_LIKE"/>
    <property type="match status" value="2"/>
</dbReference>
<dbReference type="Pfam" id="PF22705">
    <property type="entry name" value="C2-set_3"/>
    <property type="match status" value="1"/>
</dbReference>
<evidence type="ECO:0000256" key="3">
    <source>
        <dbReference type="ARBA" id="ARBA00023319"/>
    </source>
</evidence>
<feature type="domain" description="Ig-like" evidence="4">
    <location>
        <begin position="126"/>
        <end position="228"/>
    </location>
</feature>
<dbReference type="PANTHER" id="PTHR24100:SF151">
    <property type="entry name" value="ICOS LIGAND"/>
    <property type="match status" value="1"/>
</dbReference>
<protein>
    <recommendedName>
        <fullName evidence="4">Ig-like domain-containing protein</fullName>
    </recommendedName>
</protein>
<dbReference type="GO" id="GO:0001817">
    <property type="term" value="P:regulation of cytokine production"/>
    <property type="evidence" value="ECO:0007669"/>
    <property type="project" value="TreeGrafter"/>
</dbReference>
<dbReference type="GO" id="GO:0050852">
    <property type="term" value="P:T cell receptor signaling pathway"/>
    <property type="evidence" value="ECO:0007669"/>
    <property type="project" value="TreeGrafter"/>
</dbReference>
<dbReference type="GO" id="GO:0009897">
    <property type="term" value="C:external side of plasma membrane"/>
    <property type="evidence" value="ECO:0007669"/>
    <property type="project" value="TreeGrafter"/>
</dbReference>
<dbReference type="InterPro" id="IPR007110">
    <property type="entry name" value="Ig-like_dom"/>
</dbReference>
<evidence type="ECO:0000256" key="2">
    <source>
        <dbReference type="ARBA" id="ARBA00023136"/>
    </source>
</evidence>
<dbReference type="Pfam" id="PF07686">
    <property type="entry name" value="V-set"/>
    <property type="match status" value="1"/>
</dbReference>
<accession>A0A665THT9</accession>
<dbReference type="InParanoid" id="A0A665THT9"/>
<keyword evidence="3" id="KW-0393">Immunoglobulin domain</keyword>
<dbReference type="InterPro" id="IPR036179">
    <property type="entry name" value="Ig-like_dom_sf"/>
</dbReference>
<evidence type="ECO:0000313" key="5">
    <source>
        <dbReference type="Ensembl" id="ENSENLP00000009419.1"/>
    </source>
</evidence>
<dbReference type="Proteomes" id="UP000472264">
    <property type="component" value="Chromosome 5"/>
</dbReference>
<dbReference type="InterPro" id="IPR003599">
    <property type="entry name" value="Ig_sub"/>
</dbReference>
<dbReference type="SUPFAM" id="SSF48726">
    <property type="entry name" value="Immunoglobulin"/>
    <property type="match status" value="2"/>
</dbReference>
<feature type="domain" description="Ig-like" evidence="4">
    <location>
        <begin position="34"/>
        <end position="123"/>
    </location>
</feature>
<keyword evidence="6" id="KW-1185">Reference proteome</keyword>
<reference evidence="5" key="3">
    <citation type="submission" date="2025-09" db="UniProtKB">
        <authorList>
            <consortium name="Ensembl"/>
        </authorList>
    </citation>
    <scope>IDENTIFICATION</scope>
</reference>
<dbReference type="SMART" id="SM00409">
    <property type="entry name" value="IG"/>
    <property type="match status" value="1"/>
</dbReference>
<evidence type="ECO:0000259" key="4">
    <source>
        <dbReference type="PROSITE" id="PS50835"/>
    </source>
</evidence>
<dbReference type="InterPro" id="IPR013106">
    <property type="entry name" value="Ig_V-set"/>
</dbReference>
<dbReference type="PANTHER" id="PTHR24100">
    <property type="entry name" value="BUTYROPHILIN"/>
    <property type="match status" value="1"/>
</dbReference>
<keyword evidence="2" id="KW-0472">Membrane</keyword>
<dbReference type="OMA" id="TSTCTKM"/>
<proteinExistence type="predicted"/>
<organism evidence="5 6">
    <name type="scientific">Echeneis naucrates</name>
    <name type="common">Live sharksucker</name>
    <dbReference type="NCBI Taxonomy" id="173247"/>
    <lineage>
        <taxon>Eukaryota</taxon>
        <taxon>Metazoa</taxon>
        <taxon>Chordata</taxon>
        <taxon>Craniata</taxon>
        <taxon>Vertebrata</taxon>
        <taxon>Euteleostomi</taxon>
        <taxon>Actinopterygii</taxon>
        <taxon>Neopterygii</taxon>
        <taxon>Teleostei</taxon>
        <taxon>Neoteleostei</taxon>
        <taxon>Acanthomorphata</taxon>
        <taxon>Carangaria</taxon>
        <taxon>Carangiformes</taxon>
        <taxon>Echeneidae</taxon>
        <taxon>Echeneis</taxon>
    </lineage>
</organism>
<evidence type="ECO:0000313" key="6">
    <source>
        <dbReference type="Proteomes" id="UP000472264"/>
    </source>
</evidence>